<gene>
    <name evidence="3" type="ORF">SAMN06295973_1177</name>
</gene>
<dbReference type="Gene3D" id="2.60.40.1240">
    <property type="match status" value="1"/>
</dbReference>
<keyword evidence="2" id="KW-0472">Membrane</keyword>
<keyword evidence="2" id="KW-1133">Transmembrane helix</keyword>
<sequence length="212" mass="21561">MSEPAAEQQIPTSSTPDPRRRRRAVVISVLAAVVVAVVAVVVVFAVNANRVGTGDVVNPPAITGTPTPSPIITDPAEALPERDPVAGDAPVEIVSGVTVSLGALEAVDGEANAPGETAGPAVRFTVTIVNDSDASIDLSTVVVTAYSGADRVPAEPLTEPGAVPFESEVAAGDTATATFVYTVPVEQRDDVTIIVDYQAGVPAAVFQVTAPR</sequence>
<reference evidence="3 4" key="1">
    <citation type="submission" date="2017-02" db="EMBL/GenBank/DDBJ databases">
        <authorList>
            <person name="Varghese N."/>
            <person name="Submissions S."/>
        </authorList>
    </citation>
    <scope>NUCLEOTIDE SEQUENCE [LARGE SCALE GENOMIC DNA]</scope>
    <source>
        <strain evidence="3 4">VKM Ac-1787</strain>
    </source>
</reference>
<protein>
    <recommendedName>
        <fullName evidence="5">DUF4352 domain-containing protein</fullName>
    </recommendedName>
</protein>
<dbReference type="RefSeq" id="WP_079705119.1">
    <property type="nucleotide sequence ID" value="NZ_FUZO01000001.1"/>
</dbReference>
<comment type="caution">
    <text evidence="3">The sequence shown here is derived from an EMBL/GenBank/DDBJ whole genome shotgun (WGS) entry which is preliminary data.</text>
</comment>
<keyword evidence="4" id="KW-1185">Reference proteome</keyword>
<organism evidence="3 4">
    <name type="scientific">Plantibacter cousiniae</name>
    <name type="common">nom. nud.</name>
    <dbReference type="NCBI Taxonomy" id="199709"/>
    <lineage>
        <taxon>Bacteria</taxon>
        <taxon>Bacillati</taxon>
        <taxon>Actinomycetota</taxon>
        <taxon>Actinomycetes</taxon>
        <taxon>Micrococcales</taxon>
        <taxon>Microbacteriaceae</taxon>
        <taxon>Plantibacter</taxon>
    </lineage>
</organism>
<dbReference type="InterPro" id="IPR029050">
    <property type="entry name" value="Immunoprotect_excell_Ig-like"/>
</dbReference>
<proteinExistence type="predicted"/>
<dbReference type="EMBL" id="FUZO01000001">
    <property type="protein sequence ID" value="SKC46465.1"/>
    <property type="molecule type" value="Genomic_DNA"/>
</dbReference>
<evidence type="ECO:0008006" key="5">
    <source>
        <dbReference type="Google" id="ProtNLM"/>
    </source>
</evidence>
<keyword evidence="1" id="KW-0732">Signal</keyword>
<evidence type="ECO:0000256" key="1">
    <source>
        <dbReference type="ARBA" id="ARBA00022729"/>
    </source>
</evidence>
<name>A0ABY1LIV0_9MICO</name>
<evidence type="ECO:0000313" key="4">
    <source>
        <dbReference type="Proteomes" id="UP000190827"/>
    </source>
</evidence>
<feature type="transmembrane region" description="Helical" evidence="2">
    <location>
        <begin position="24"/>
        <end position="46"/>
    </location>
</feature>
<keyword evidence="2" id="KW-0812">Transmembrane</keyword>
<evidence type="ECO:0000256" key="2">
    <source>
        <dbReference type="SAM" id="Phobius"/>
    </source>
</evidence>
<dbReference type="Proteomes" id="UP000190827">
    <property type="component" value="Unassembled WGS sequence"/>
</dbReference>
<accession>A0ABY1LIV0</accession>
<evidence type="ECO:0000313" key="3">
    <source>
        <dbReference type="EMBL" id="SKC46465.1"/>
    </source>
</evidence>